<keyword evidence="2" id="KW-0378">Hydrolase</keyword>
<comment type="caution">
    <text evidence="2">The sequence shown here is derived from an EMBL/GenBank/DDBJ whole genome shotgun (WGS) entry which is preliminary data.</text>
</comment>
<evidence type="ECO:0000259" key="1">
    <source>
        <dbReference type="PROSITE" id="PS51704"/>
    </source>
</evidence>
<dbReference type="Pfam" id="PF03009">
    <property type="entry name" value="GDPD"/>
    <property type="match status" value="1"/>
</dbReference>
<protein>
    <submittedName>
        <fullName evidence="2">Glycerophosphoryl diester phosphodiesterase</fullName>
        <ecNumber evidence="2">3.1.4.46</ecNumber>
    </submittedName>
</protein>
<dbReference type="GO" id="GO:0008889">
    <property type="term" value="F:glycerophosphodiester phosphodiesterase activity"/>
    <property type="evidence" value="ECO:0007669"/>
    <property type="project" value="UniProtKB-EC"/>
</dbReference>
<dbReference type="Proteomes" id="UP000823486">
    <property type="component" value="Unassembled WGS sequence"/>
</dbReference>
<gene>
    <name evidence="2" type="ORF">JOC77_002680</name>
</gene>
<sequence length="245" mass="27883">MTQIFAHRGSAGTHPENTMMSFHEALRSGAEGIELDVQLSKDGQVVIIHDESVDRTTNGKGYVKDLNFDEIKAFNASHKFTKQYGKTSIPTLEEFFLWFKYTALICNIELKNGVYPYPGLEEKVIGLIRKFNLQERIILSSFNHYSIVHCFQLAPEIEIAPIYSNGLFMPWIYARSIRGKAIHPSIKVISDSMIIESMKAGIAVRPYTVNSEAHMKRLIDIKCSAFFTDFPEKAVRSRKISRNKS</sequence>
<dbReference type="RefSeq" id="WP_204543946.1">
    <property type="nucleotide sequence ID" value="NZ_JAFBFI010000011.1"/>
</dbReference>
<accession>A0ABS2QJR5</accession>
<organism evidence="2 3">
    <name type="scientific">Peribacillus deserti</name>
    <dbReference type="NCBI Taxonomy" id="673318"/>
    <lineage>
        <taxon>Bacteria</taxon>
        <taxon>Bacillati</taxon>
        <taxon>Bacillota</taxon>
        <taxon>Bacilli</taxon>
        <taxon>Bacillales</taxon>
        <taxon>Bacillaceae</taxon>
        <taxon>Peribacillus</taxon>
    </lineage>
</organism>
<dbReference type="InterPro" id="IPR030395">
    <property type="entry name" value="GP_PDE_dom"/>
</dbReference>
<dbReference type="CDD" id="cd08563">
    <property type="entry name" value="GDPD_TtGDE_like"/>
    <property type="match status" value="1"/>
</dbReference>
<dbReference type="InterPro" id="IPR017946">
    <property type="entry name" value="PLC-like_Pdiesterase_TIM-brl"/>
</dbReference>
<dbReference type="PANTHER" id="PTHR46211">
    <property type="entry name" value="GLYCEROPHOSPHORYL DIESTER PHOSPHODIESTERASE"/>
    <property type="match status" value="1"/>
</dbReference>
<proteinExistence type="predicted"/>
<dbReference type="PROSITE" id="PS51704">
    <property type="entry name" value="GP_PDE"/>
    <property type="match status" value="1"/>
</dbReference>
<dbReference type="Gene3D" id="3.20.20.190">
    <property type="entry name" value="Phosphatidylinositol (PI) phosphodiesterase"/>
    <property type="match status" value="1"/>
</dbReference>
<dbReference type="SUPFAM" id="SSF51695">
    <property type="entry name" value="PLC-like phosphodiesterases"/>
    <property type="match status" value="1"/>
</dbReference>
<reference evidence="2 3" key="1">
    <citation type="submission" date="2021-01" db="EMBL/GenBank/DDBJ databases">
        <title>Genomic Encyclopedia of Type Strains, Phase IV (KMG-IV): sequencing the most valuable type-strain genomes for metagenomic binning, comparative biology and taxonomic classification.</title>
        <authorList>
            <person name="Goeker M."/>
        </authorList>
    </citation>
    <scope>NUCLEOTIDE SEQUENCE [LARGE SCALE GENOMIC DNA]</scope>
    <source>
        <strain evidence="2 3">DSM 105482</strain>
    </source>
</reference>
<feature type="domain" description="GP-PDE" evidence="1">
    <location>
        <begin position="2"/>
        <end position="238"/>
    </location>
</feature>
<dbReference type="EC" id="3.1.4.46" evidence="2"/>
<keyword evidence="3" id="KW-1185">Reference proteome</keyword>
<name>A0ABS2QJR5_9BACI</name>
<dbReference type="EMBL" id="JAFBFI010000011">
    <property type="protein sequence ID" value="MBM7693240.1"/>
    <property type="molecule type" value="Genomic_DNA"/>
</dbReference>
<dbReference type="PANTHER" id="PTHR46211:SF1">
    <property type="entry name" value="GLYCEROPHOSPHODIESTER PHOSPHODIESTERASE, CYTOPLASMIC"/>
    <property type="match status" value="1"/>
</dbReference>
<evidence type="ECO:0000313" key="2">
    <source>
        <dbReference type="EMBL" id="MBM7693240.1"/>
    </source>
</evidence>
<evidence type="ECO:0000313" key="3">
    <source>
        <dbReference type="Proteomes" id="UP000823486"/>
    </source>
</evidence>